<gene>
    <name evidence="2" type="ORF">GLAREA_05811</name>
</gene>
<proteinExistence type="predicted"/>
<feature type="transmembrane region" description="Helical" evidence="1">
    <location>
        <begin position="173"/>
        <end position="194"/>
    </location>
</feature>
<reference evidence="2 3" key="1">
    <citation type="journal article" date="2013" name="BMC Genomics">
        <title>Genomics-driven discovery of the pneumocandin biosynthetic gene cluster in the fungus Glarea lozoyensis.</title>
        <authorList>
            <person name="Chen L."/>
            <person name="Yue Q."/>
            <person name="Zhang X."/>
            <person name="Xiang M."/>
            <person name="Wang C."/>
            <person name="Li S."/>
            <person name="Che Y."/>
            <person name="Ortiz-Lopez F.J."/>
            <person name="Bills G.F."/>
            <person name="Liu X."/>
            <person name="An Z."/>
        </authorList>
    </citation>
    <scope>NUCLEOTIDE SEQUENCE [LARGE SCALE GENOMIC DNA]</scope>
    <source>
        <strain evidence="3">ATCC 20868 / MF5171</strain>
    </source>
</reference>
<dbReference type="RefSeq" id="XP_008077291.1">
    <property type="nucleotide sequence ID" value="XM_008079100.1"/>
</dbReference>
<keyword evidence="1" id="KW-1133">Transmembrane helix</keyword>
<keyword evidence="3" id="KW-1185">Reference proteome</keyword>
<keyword evidence="1" id="KW-0812">Transmembrane</keyword>
<feature type="transmembrane region" description="Helical" evidence="1">
    <location>
        <begin position="137"/>
        <end position="161"/>
    </location>
</feature>
<accession>S3EDW2</accession>
<dbReference type="AlphaFoldDB" id="S3EDW2"/>
<sequence>MTDDILTSTMFNIFRSSLRILCQLNEISSCLNPWIITQSCSGDVAITALDMNPLYSTVGYAILEPLFTTQLQGATAPAWSILIGMSSLHITWTLNAMVSYTNLLLIIRLKGLDSSDESIDPPTFVARYRRDNPTIQFFTMLSFILPIISASIINACLLTLYDSVCVESLSQQPRIYLVAPIALIFFFTCRYADYEICRKTGRGRPSYMAVLLQLCLCGIRFCVRAAVGLLPFMPFQEMDHAERERLYGSDRYVWTEEGRRGKFFTTSWALALVGAPLTIFGYLLMTQWPKEIDRIEPVPGMSISEKADN</sequence>
<feature type="transmembrane region" description="Helical" evidence="1">
    <location>
        <begin position="263"/>
        <end position="285"/>
    </location>
</feature>
<name>S3EDW2_GLAL2</name>
<evidence type="ECO:0000313" key="3">
    <source>
        <dbReference type="Proteomes" id="UP000016922"/>
    </source>
</evidence>
<dbReference type="KEGG" id="glz:GLAREA_05811"/>
<dbReference type="HOGENOM" id="CLU_900314_0_0_1"/>
<protein>
    <submittedName>
        <fullName evidence="2">Uncharacterized protein</fullName>
    </submittedName>
</protein>
<dbReference type="EMBL" id="KE145353">
    <property type="protein sequence ID" value="EPE36473.1"/>
    <property type="molecule type" value="Genomic_DNA"/>
</dbReference>
<keyword evidence="1" id="KW-0472">Membrane</keyword>
<organism evidence="2 3">
    <name type="scientific">Glarea lozoyensis (strain ATCC 20868 / MF5171)</name>
    <dbReference type="NCBI Taxonomy" id="1116229"/>
    <lineage>
        <taxon>Eukaryota</taxon>
        <taxon>Fungi</taxon>
        <taxon>Dikarya</taxon>
        <taxon>Ascomycota</taxon>
        <taxon>Pezizomycotina</taxon>
        <taxon>Leotiomycetes</taxon>
        <taxon>Helotiales</taxon>
        <taxon>Helotiaceae</taxon>
        <taxon>Glarea</taxon>
    </lineage>
</organism>
<evidence type="ECO:0000256" key="1">
    <source>
        <dbReference type="SAM" id="Phobius"/>
    </source>
</evidence>
<dbReference type="OrthoDB" id="3562961at2759"/>
<dbReference type="GeneID" id="19464865"/>
<feature type="transmembrane region" description="Helical" evidence="1">
    <location>
        <begin position="206"/>
        <end position="227"/>
    </location>
</feature>
<evidence type="ECO:0000313" key="2">
    <source>
        <dbReference type="EMBL" id="EPE36473.1"/>
    </source>
</evidence>
<dbReference type="Proteomes" id="UP000016922">
    <property type="component" value="Unassembled WGS sequence"/>
</dbReference>